<feature type="signal peptide" evidence="22">
    <location>
        <begin position="1"/>
        <end position="28"/>
    </location>
</feature>
<evidence type="ECO:0000256" key="10">
    <source>
        <dbReference type="ARBA" id="ARBA00022729"/>
    </source>
</evidence>
<feature type="binding site" evidence="19">
    <location>
        <position position="376"/>
    </location>
    <ligand>
        <name>ATP</name>
        <dbReference type="ChEBI" id="CHEBI:30616"/>
    </ligand>
</feature>
<dbReference type="PROSITE" id="PS00108">
    <property type="entry name" value="PROTEIN_KINASE_ST"/>
    <property type="match status" value="1"/>
</dbReference>
<dbReference type="PANTHER" id="PTHR27007">
    <property type="match status" value="1"/>
</dbReference>
<dbReference type="CDD" id="cd14066">
    <property type="entry name" value="STKc_IRAK"/>
    <property type="match status" value="1"/>
</dbReference>
<dbReference type="InterPro" id="IPR001220">
    <property type="entry name" value="Legume_lectin_dom"/>
</dbReference>
<keyword evidence="8" id="KW-0808">Transferase</keyword>
<evidence type="ECO:0000256" key="2">
    <source>
        <dbReference type="ARBA" id="ARBA00007606"/>
    </source>
</evidence>
<comment type="similarity">
    <text evidence="3">In the N-terminal section; belongs to the leguminous lectin family.</text>
</comment>
<dbReference type="Pfam" id="PF00139">
    <property type="entry name" value="Lectin_legB"/>
    <property type="match status" value="1"/>
</dbReference>
<dbReference type="InterPro" id="IPR000985">
    <property type="entry name" value="Lectin_LegA_CS"/>
</dbReference>
<dbReference type="EMBL" id="JARPOI010000397">
    <property type="protein sequence ID" value="KAJ9128770.1"/>
    <property type="molecule type" value="Genomic_DNA"/>
</dbReference>
<dbReference type="InterPro" id="IPR000719">
    <property type="entry name" value="Prot_kinase_dom"/>
</dbReference>
<dbReference type="PROSITE" id="PS00107">
    <property type="entry name" value="PROTEIN_KINASE_ATP"/>
    <property type="match status" value="1"/>
</dbReference>
<keyword evidence="6" id="KW-1003">Cell membrane</keyword>
<comment type="caution">
    <text evidence="24">The sequence shown here is derived from an EMBL/GenBank/DDBJ whole genome shotgun (WGS) entry which is preliminary data.</text>
</comment>
<dbReference type="PROSITE" id="PS50011">
    <property type="entry name" value="PROTEIN_KINASE_DOM"/>
    <property type="match status" value="1"/>
</dbReference>
<evidence type="ECO:0000256" key="22">
    <source>
        <dbReference type="SAM" id="SignalP"/>
    </source>
</evidence>
<keyword evidence="16 21" id="KW-0472">Membrane</keyword>
<dbReference type="PROSITE" id="PS00308">
    <property type="entry name" value="LECTIN_LEGUME_ALPHA"/>
    <property type="match status" value="1"/>
</dbReference>
<dbReference type="SUPFAM" id="SSF56112">
    <property type="entry name" value="Protein kinase-like (PK-like)"/>
    <property type="match status" value="1"/>
</dbReference>
<evidence type="ECO:0000256" key="20">
    <source>
        <dbReference type="SAM" id="MobiDB-lite"/>
    </source>
</evidence>
<dbReference type="PROSITE" id="PS00307">
    <property type="entry name" value="LECTIN_LEGUME_BETA"/>
    <property type="match status" value="1"/>
</dbReference>
<evidence type="ECO:0000313" key="25">
    <source>
        <dbReference type="Proteomes" id="UP001174677"/>
    </source>
</evidence>
<evidence type="ECO:0000256" key="19">
    <source>
        <dbReference type="PROSITE-ProRule" id="PRU10141"/>
    </source>
</evidence>
<evidence type="ECO:0000256" key="18">
    <source>
        <dbReference type="ARBA" id="ARBA00023180"/>
    </source>
</evidence>
<dbReference type="InterPro" id="IPR019825">
    <property type="entry name" value="Lectin_legB_Mn/Ca_BS"/>
</dbReference>
<dbReference type="InterPro" id="IPR008271">
    <property type="entry name" value="Ser/Thr_kinase_AS"/>
</dbReference>
<evidence type="ECO:0000256" key="1">
    <source>
        <dbReference type="ARBA" id="ARBA00004251"/>
    </source>
</evidence>
<evidence type="ECO:0000256" key="4">
    <source>
        <dbReference type="ARBA" id="ARBA00010217"/>
    </source>
</evidence>
<feature type="compositionally biased region" description="Low complexity" evidence="20">
    <location>
        <begin position="637"/>
        <end position="657"/>
    </location>
</feature>
<dbReference type="InterPro" id="IPR050528">
    <property type="entry name" value="L-type_Lectin-RKs"/>
</dbReference>
<organism evidence="24 25">
    <name type="scientific">Hevea brasiliensis</name>
    <name type="common">Para rubber tree</name>
    <name type="synonym">Siphonia brasiliensis</name>
    <dbReference type="NCBI Taxonomy" id="3981"/>
    <lineage>
        <taxon>Eukaryota</taxon>
        <taxon>Viridiplantae</taxon>
        <taxon>Streptophyta</taxon>
        <taxon>Embryophyta</taxon>
        <taxon>Tracheophyta</taxon>
        <taxon>Spermatophyta</taxon>
        <taxon>Magnoliopsida</taxon>
        <taxon>eudicotyledons</taxon>
        <taxon>Gunneridae</taxon>
        <taxon>Pentapetalae</taxon>
        <taxon>rosids</taxon>
        <taxon>fabids</taxon>
        <taxon>Malpighiales</taxon>
        <taxon>Euphorbiaceae</taxon>
        <taxon>Crotonoideae</taxon>
        <taxon>Micrandreae</taxon>
        <taxon>Hevea</taxon>
    </lineage>
</organism>
<dbReference type="CDD" id="cd06899">
    <property type="entry name" value="lectin_legume_LecRK_Arcelin_ConA"/>
    <property type="match status" value="1"/>
</dbReference>
<evidence type="ECO:0000256" key="21">
    <source>
        <dbReference type="SAM" id="Phobius"/>
    </source>
</evidence>
<protein>
    <recommendedName>
        <fullName evidence="5">non-specific serine/threonine protein kinase</fullName>
        <ecNumber evidence="5">2.7.11.1</ecNumber>
    </recommendedName>
</protein>
<dbReference type="InterPro" id="IPR017441">
    <property type="entry name" value="Protein_kinase_ATP_BS"/>
</dbReference>
<reference evidence="24 25" key="1">
    <citation type="journal article" date="2023" name="Plant Biotechnol. J.">
        <title>Chromosome-level wild Hevea brasiliensis genome provides new tools for genomic-assisted breeding and valuable loci to elevate rubber yield.</title>
        <authorList>
            <person name="Cheng H."/>
            <person name="Song X."/>
            <person name="Hu Y."/>
            <person name="Wu T."/>
            <person name="Yang Q."/>
            <person name="An Z."/>
            <person name="Feng S."/>
            <person name="Deng Z."/>
            <person name="Wu W."/>
            <person name="Zeng X."/>
            <person name="Tu M."/>
            <person name="Wang X."/>
            <person name="Huang H."/>
        </authorList>
    </citation>
    <scope>NUCLEOTIDE SEQUENCE [LARGE SCALE GENOMIC DNA]</scope>
    <source>
        <strain evidence="24">MT/VB/25A 57/8</strain>
    </source>
</reference>
<dbReference type="Proteomes" id="UP001174677">
    <property type="component" value="Unassembled WGS sequence"/>
</dbReference>
<feature type="transmembrane region" description="Helical" evidence="21">
    <location>
        <begin position="283"/>
        <end position="306"/>
    </location>
</feature>
<dbReference type="InterPro" id="IPR011009">
    <property type="entry name" value="Kinase-like_dom_sf"/>
</dbReference>
<dbReference type="InterPro" id="IPR013320">
    <property type="entry name" value="ConA-like_dom_sf"/>
</dbReference>
<accession>A0ABQ9K9E6</accession>
<evidence type="ECO:0000256" key="7">
    <source>
        <dbReference type="ARBA" id="ARBA00022527"/>
    </source>
</evidence>
<keyword evidence="15 21" id="KW-1133">Transmembrane helix</keyword>
<evidence type="ECO:0000256" key="13">
    <source>
        <dbReference type="ARBA" id="ARBA00022777"/>
    </source>
</evidence>
<evidence type="ECO:0000256" key="14">
    <source>
        <dbReference type="ARBA" id="ARBA00022840"/>
    </source>
</evidence>
<proteinExistence type="inferred from homology"/>
<evidence type="ECO:0000256" key="15">
    <source>
        <dbReference type="ARBA" id="ARBA00022989"/>
    </source>
</evidence>
<dbReference type="Pfam" id="PF00069">
    <property type="entry name" value="Pkinase"/>
    <property type="match status" value="1"/>
</dbReference>
<sequence length="657" mass="72510">MPIRFRTFGFHYFSPWFLLFLHLPFSYAISFDYPNFSNSQNLNLTGDAVHIDGIISLTRNRADSNLIDSVGRAVYSQEMHLWDGSTGKFADFLTHFSFNISTLTRQNGGDGLAFFLAPNGSQVPDDAWGGCLALISNCSSFNTTGKAIVAVEFDTYKNDYDPNDNHVGINVNSIKSVANITWSRSIKNGSEANAWITYNSQTRNLSLFLTYDDNPVFNGKDSSLSYEIDLSKVLPEWVTVGFSSSTGASTEIHNILSWEFNSTEISSKPDVGSGGGGGGGQSIGIIIGSVAGGLAAIGGLISILIFSWRRNRRKKEDVESDDSMDHEFEQGTGPKRFSYEELVRATNNFAEEGKLGEGGFGGVYRGYLSDLSVAVKRVSKASKQGRKEYTSEVKIISKLRHKNLVQLVGWCHEKGEFLLIYEFMPNGSLDSHLFKRENMLSWKARYNIALGLASALLYLHEEWEQCVVHRDIKSSNVMLDSNFNTKLGDFGLARLMDNELGLKTTGLAGTFGYMAPEYISTGKASKGSDVFSFGVVALEIACGRRSMEASNEEAQISLLGWAWEAYGNGRVLDVVDRRLGMDFNVEQMECLLTVGLWCAHPDFNLRPSMRQALQVLNFEAALPNLPAKMPVPKYDVPTSSTSSTEPLLFTSSLPVGR</sequence>
<keyword evidence="12 19" id="KW-0547">Nucleotide-binding</keyword>
<evidence type="ECO:0000256" key="11">
    <source>
        <dbReference type="ARBA" id="ARBA00022734"/>
    </source>
</evidence>
<comment type="similarity">
    <text evidence="4">In the C-terminal section; belongs to the protein kinase superfamily. Ser/Thr protein kinase family.</text>
</comment>
<keyword evidence="7" id="KW-0723">Serine/threonine-protein kinase</keyword>
<keyword evidence="14 19" id="KW-0067">ATP-binding</keyword>
<keyword evidence="10 22" id="KW-0732">Signal</keyword>
<keyword evidence="25" id="KW-1185">Reference proteome</keyword>
<keyword evidence="18" id="KW-0325">Glycoprotein</keyword>
<feature type="region of interest" description="Disordered" evidence="20">
    <location>
        <begin position="634"/>
        <end position="657"/>
    </location>
</feature>
<feature type="chain" id="PRO_5045436811" description="non-specific serine/threonine protein kinase" evidence="22">
    <location>
        <begin position="29"/>
        <end position="657"/>
    </location>
</feature>
<evidence type="ECO:0000256" key="9">
    <source>
        <dbReference type="ARBA" id="ARBA00022692"/>
    </source>
</evidence>
<dbReference type="Gene3D" id="1.10.510.10">
    <property type="entry name" value="Transferase(Phosphotransferase) domain 1"/>
    <property type="match status" value="1"/>
</dbReference>
<gene>
    <name evidence="24" type="ORF">P3X46_034496</name>
</gene>
<dbReference type="EC" id="2.7.11.1" evidence="5"/>
<dbReference type="Gene3D" id="3.30.200.20">
    <property type="entry name" value="Phosphorylase Kinase, domain 1"/>
    <property type="match status" value="1"/>
</dbReference>
<dbReference type="SUPFAM" id="SSF49899">
    <property type="entry name" value="Concanavalin A-like lectins/glucanases"/>
    <property type="match status" value="1"/>
</dbReference>
<dbReference type="SMART" id="SM00220">
    <property type="entry name" value="S_TKc"/>
    <property type="match status" value="1"/>
</dbReference>
<keyword evidence="13" id="KW-0418">Kinase</keyword>
<evidence type="ECO:0000256" key="3">
    <source>
        <dbReference type="ARBA" id="ARBA00008536"/>
    </source>
</evidence>
<evidence type="ECO:0000259" key="23">
    <source>
        <dbReference type="PROSITE" id="PS50011"/>
    </source>
</evidence>
<dbReference type="Gene3D" id="2.60.120.200">
    <property type="match status" value="1"/>
</dbReference>
<feature type="domain" description="Protein kinase" evidence="23">
    <location>
        <begin position="349"/>
        <end position="622"/>
    </location>
</feature>
<comment type="subcellular location">
    <subcellularLocation>
        <location evidence="1">Cell membrane</location>
        <topology evidence="1">Single-pass type I membrane protein</topology>
    </subcellularLocation>
</comment>
<keyword evidence="9 21" id="KW-0812">Transmembrane</keyword>
<keyword evidence="17" id="KW-0675">Receptor</keyword>
<evidence type="ECO:0000256" key="5">
    <source>
        <dbReference type="ARBA" id="ARBA00012513"/>
    </source>
</evidence>
<evidence type="ECO:0000256" key="17">
    <source>
        <dbReference type="ARBA" id="ARBA00023170"/>
    </source>
</evidence>
<keyword evidence="11" id="KW-0430">Lectin</keyword>
<evidence type="ECO:0000256" key="16">
    <source>
        <dbReference type="ARBA" id="ARBA00023136"/>
    </source>
</evidence>
<evidence type="ECO:0000256" key="6">
    <source>
        <dbReference type="ARBA" id="ARBA00022475"/>
    </source>
</evidence>
<evidence type="ECO:0000256" key="12">
    <source>
        <dbReference type="ARBA" id="ARBA00022741"/>
    </source>
</evidence>
<evidence type="ECO:0000256" key="8">
    <source>
        <dbReference type="ARBA" id="ARBA00022679"/>
    </source>
</evidence>
<name>A0ABQ9K9E6_HEVBR</name>
<comment type="similarity">
    <text evidence="2">Belongs to the leguminous lectin family.</text>
</comment>
<evidence type="ECO:0000313" key="24">
    <source>
        <dbReference type="EMBL" id="KAJ9128770.1"/>
    </source>
</evidence>